<feature type="transmembrane region" description="Helical" evidence="1">
    <location>
        <begin position="16"/>
        <end position="38"/>
    </location>
</feature>
<dbReference type="AlphaFoldDB" id="A0A7R9LLE2"/>
<reference evidence="2" key="1">
    <citation type="submission" date="2020-11" db="EMBL/GenBank/DDBJ databases">
        <authorList>
            <person name="Tran Van P."/>
        </authorList>
    </citation>
    <scope>NUCLEOTIDE SEQUENCE</scope>
</reference>
<feature type="transmembrane region" description="Helical" evidence="1">
    <location>
        <begin position="101"/>
        <end position="127"/>
    </location>
</feature>
<keyword evidence="3" id="KW-1185">Reference proteome</keyword>
<accession>A0A7R9LLE2</accession>
<keyword evidence="1" id="KW-0472">Membrane</keyword>
<dbReference type="Proteomes" id="UP000728032">
    <property type="component" value="Unassembled WGS sequence"/>
</dbReference>
<dbReference type="EMBL" id="OC916253">
    <property type="protein sequence ID" value="CAD7643650.1"/>
    <property type="molecule type" value="Genomic_DNA"/>
</dbReference>
<protein>
    <submittedName>
        <fullName evidence="2">Uncharacterized protein</fullName>
    </submittedName>
</protein>
<gene>
    <name evidence="2" type="ORF">ONB1V03_LOCUS4245</name>
</gene>
<sequence length="196" mass="22032">MKLLKVNHFSCIKNTLIVFLTIKSVFSFLLFITGFTVMSNSRKLPLHKGIVFAYNSKYTADEEINPEDTILAKLSLVDMNTTNVNNKIIGYECMIRGASLFVLYQFGVYGVQVKGVAYLSVLVVLLMGWEVVSYLFLEIYIVFLIADIILIVLIMDLIVLVVLRVKPTVGANEEVDDTSDTDPLDLTDKSYDLTVI</sequence>
<evidence type="ECO:0000256" key="1">
    <source>
        <dbReference type="SAM" id="Phobius"/>
    </source>
</evidence>
<evidence type="ECO:0000313" key="2">
    <source>
        <dbReference type="EMBL" id="CAD7643650.1"/>
    </source>
</evidence>
<feature type="transmembrane region" description="Helical" evidence="1">
    <location>
        <begin position="139"/>
        <end position="163"/>
    </location>
</feature>
<keyword evidence="1" id="KW-1133">Transmembrane helix</keyword>
<keyword evidence="1" id="KW-0812">Transmembrane</keyword>
<name>A0A7R9LLE2_9ACAR</name>
<evidence type="ECO:0000313" key="3">
    <source>
        <dbReference type="Proteomes" id="UP000728032"/>
    </source>
</evidence>
<proteinExistence type="predicted"/>
<organism evidence="2">
    <name type="scientific">Oppiella nova</name>
    <dbReference type="NCBI Taxonomy" id="334625"/>
    <lineage>
        <taxon>Eukaryota</taxon>
        <taxon>Metazoa</taxon>
        <taxon>Ecdysozoa</taxon>
        <taxon>Arthropoda</taxon>
        <taxon>Chelicerata</taxon>
        <taxon>Arachnida</taxon>
        <taxon>Acari</taxon>
        <taxon>Acariformes</taxon>
        <taxon>Sarcoptiformes</taxon>
        <taxon>Oribatida</taxon>
        <taxon>Brachypylina</taxon>
        <taxon>Oppioidea</taxon>
        <taxon>Oppiidae</taxon>
        <taxon>Oppiella</taxon>
    </lineage>
</organism>
<dbReference type="EMBL" id="CAJPVJ010001428">
    <property type="protein sequence ID" value="CAG2164695.1"/>
    <property type="molecule type" value="Genomic_DNA"/>
</dbReference>